<organism evidence="2">
    <name type="scientific">hydrothermal vent metagenome</name>
    <dbReference type="NCBI Taxonomy" id="652676"/>
    <lineage>
        <taxon>unclassified sequences</taxon>
        <taxon>metagenomes</taxon>
        <taxon>ecological metagenomes</taxon>
    </lineage>
</organism>
<name>A0A3B0Y1T6_9ZZZZ</name>
<reference evidence="2" key="1">
    <citation type="submission" date="2018-06" db="EMBL/GenBank/DDBJ databases">
        <authorList>
            <person name="Zhirakovskaya E."/>
        </authorList>
    </citation>
    <scope>NUCLEOTIDE SEQUENCE</scope>
</reference>
<evidence type="ECO:0000256" key="1">
    <source>
        <dbReference type="SAM" id="MobiDB-lite"/>
    </source>
</evidence>
<accession>A0A3B0Y1T6</accession>
<proteinExistence type="predicted"/>
<dbReference type="EMBL" id="UOFJ01000418">
    <property type="protein sequence ID" value="VAW69372.1"/>
    <property type="molecule type" value="Genomic_DNA"/>
</dbReference>
<dbReference type="AlphaFoldDB" id="A0A3B0Y1T6"/>
<feature type="compositionally biased region" description="Polar residues" evidence="1">
    <location>
        <begin position="198"/>
        <end position="209"/>
    </location>
</feature>
<evidence type="ECO:0000313" key="2">
    <source>
        <dbReference type="EMBL" id="VAW69372.1"/>
    </source>
</evidence>
<gene>
    <name evidence="2" type="ORF">MNBD_GAMMA10-712</name>
</gene>
<protein>
    <submittedName>
        <fullName evidence="2">Uncharacterized protein</fullName>
    </submittedName>
</protein>
<feature type="region of interest" description="Disordered" evidence="1">
    <location>
        <begin position="189"/>
        <end position="209"/>
    </location>
</feature>
<sequence length="209" mass="22332">MEKKLIKKNLLAAFVIYICHALAYSPLIYAAQLSLPSGDLVAPEITQPEYIGTVEEGKSHIVSVNVTDNMAVKQVVLYYRVIGTENYSRKLMRNVVNTDNYRASIHSEKIKKPGIEYYVQAMDTAGNTLLHGYSFSPLSVKTVNGGEALASTSAAPDVASSEAEDDDSIFTNKWFWIGVGVLVAGAAAGGGGGGDPTATLTINSDEPVN</sequence>